<dbReference type="PANTHER" id="PTHR34584">
    <property type="entry name" value="NA(+)/H(+) ANTIPORTER SUBUNIT E1"/>
    <property type="match status" value="1"/>
</dbReference>
<dbReference type="GO" id="GO:0008324">
    <property type="term" value="F:monoatomic cation transmembrane transporter activity"/>
    <property type="evidence" value="ECO:0007669"/>
    <property type="project" value="InterPro"/>
</dbReference>
<organism evidence="9 10">
    <name type="scientific">Mycetocola reblochoni REB411</name>
    <dbReference type="NCBI Taxonomy" id="1255698"/>
    <lineage>
        <taxon>Bacteria</taxon>
        <taxon>Bacillati</taxon>
        <taxon>Actinomycetota</taxon>
        <taxon>Actinomycetes</taxon>
        <taxon>Micrococcales</taxon>
        <taxon>Microbacteriaceae</taxon>
        <taxon>Mycetocola</taxon>
    </lineage>
</organism>
<accession>A0A1R4JHI6</accession>
<evidence type="ECO:0000256" key="1">
    <source>
        <dbReference type="ARBA" id="ARBA00004651"/>
    </source>
</evidence>
<feature type="transmembrane region" description="Helical" evidence="8">
    <location>
        <begin position="67"/>
        <end position="90"/>
    </location>
</feature>
<dbReference type="NCBIfam" id="NF006521">
    <property type="entry name" value="PRK08965.1-5"/>
    <property type="match status" value="1"/>
</dbReference>
<keyword evidence="10" id="KW-1185">Reference proteome</keyword>
<reference evidence="10" key="1">
    <citation type="submission" date="2017-02" db="EMBL/GenBank/DDBJ databases">
        <authorList>
            <person name="Dridi B."/>
        </authorList>
    </citation>
    <scope>NUCLEOTIDE SEQUENCE [LARGE SCALE GENOMIC DNA]</scope>
    <source>
        <strain evidence="10">EB411</strain>
    </source>
</reference>
<proteinExistence type="inferred from homology"/>
<evidence type="ECO:0000313" key="10">
    <source>
        <dbReference type="Proteomes" id="UP000196778"/>
    </source>
</evidence>
<feature type="transmembrane region" description="Helical" evidence="8">
    <location>
        <begin position="12"/>
        <end position="32"/>
    </location>
</feature>
<feature type="compositionally biased region" description="Basic and acidic residues" evidence="7">
    <location>
        <begin position="176"/>
        <end position="188"/>
    </location>
</feature>
<keyword evidence="4 8" id="KW-0812">Transmembrane</keyword>
<evidence type="ECO:0000256" key="5">
    <source>
        <dbReference type="ARBA" id="ARBA00022989"/>
    </source>
</evidence>
<dbReference type="InterPro" id="IPR002758">
    <property type="entry name" value="Cation_antiport_E"/>
</dbReference>
<name>A0A1R4JHI6_9MICO</name>
<keyword evidence="6 8" id="KW-0472">Membrane</keyword>
<evidence type="ECO:0000256" key="6">
    <source>
        <dbReference type="ARBA" id="ARBA00023136"/>
    </source>
</evidence>
<evidence type="ECO:0000256" key="8">
    <source>
        <dbReference type="SAM" id="Phobius"/>
    </source>
</evidence>
<dbReference type="Pfam" id="PF01899">
    <property type="entry name" value="MNHE"/>
    <property type="match status" value="1"/>
</dbReference>
<feature type="transmembrane region" description="Helical" evidence="8">
    <location>
        <begin position="38"/>
        <end position="55"/>
    </location>
</feature>
<evidence type="ECO:0000256" key="2">
    <source>
        <dbReference type="ARBA" id="ARBA00006228"/>
    </source>
</evidence>
<evidence type="ECO:0000256" key="3">
    <source>
        <dbReference type="ARBA" id="ARBA00022475"/>
    </source>
</evidence>
<comment type="similarity">
    <text evidence="2">Belongs to the CPA3 antiporters (TC 2.A.63) subunit E family.</text>
</comment>
<feature type="region of interest" description="Disordered" evidence="7">
    <location>
        <begin position="171"/>
        <end position="198"/>
    </location>
</feature>
<keyword evidence="3" id="KW-1003">Cell membrane</keyword>
<evidence type="ECO:0000256" key="7">
    <source>
        <dbReference type="SAM" id="MobiDB-lite"/>
    </source>
</evidence>
<keyword evidence="5 8" id="KW-1133">Transmembrane helix</keyword>
<evidence type="ECO:0000313" key="9">
    <source>
        <dbReference type="EMBL" id="SJN31452.1"/>
    </source>
</evidence>
<dbReference type="EMBL" id="FUKR01000040">
    <property type="protein sequence ID" value="SJN31452.1"/>
    <property type="molecule type" value="Genomic_DNA"/>
</dbReference>
<dbReference type="OrthoDB" id="3556991at2"/>
<dbReference type="AlphaFoldDB" id="A0A1R4JHI6"/>
<dbReference type="RefSeq" id="WP_087137074.1">
    <property type="nucleotide sequence ID" value="NZ_FUKR01000040.1"/>
</dbReference>
<gene>
    <name evidence="9" type="ORF">FM119_07565</name>
</gene>
<evidence type="ECO:0000256" key="4">
    <source>
        <dbReference type="ARBA" id="ARBA00022692"/>
    </source>
</evidence>
<dbReference type="Proteomes" id="UP000196778">
    <property type="component" value="Unassembled WGS sequence"/>
</dbReference>
<sequence length="198" mass="22044">MTTVSSRRRRVASYIVLLIGLALLWCLIWGSFSALTVLTGLILGLLVSVFFYLPAVELSGRVNVFRLVVFLLRILWDIMIASMHITWMVIRPGFQTSNAIIAVQLHTRSDLILAWTAEAVSIVPGSIIVDQDRETSTLYIHAIDMSNEQDIDKLVRQVLAVERRMLLAVGSPSEAADARSRAREERAARAAARKGGQR</sequence>
<protein>
    <submittedName>
        <fullName evidence="9">Na(+) H(+) antiporter subunit E</fullName>
    </submittedName>
</protein>
<dbReference type="PANTHER" id="PTHR34584:SF1">
    <property type="entry name" value="NA(+)_H(+) ANTIPORTER SUBUNIT E1"/>
    <property type="match status" value="1"/>
</dbReference>
<comment type="subcellular location">
    <subcellularLocation>
        <location evidence="1">Cell membrane</location>
        <topology evidence="1">Multi-pass membrane protein</topology>
    </subcellularLocation>
</comment>
<dbReference type="GO" id="GO:0005886">
    <property type="term" value="C:plasma membrane"/>
    <property type="evidence" value="ECO:0007669"/>
    <property type="project" value="UniProtKB-SubCell"/>
</dbReference>